<name>A0ABP1Z283_THIA3</name>
<proteinExistence type="predicted"/>
<accession>A0ABP1Z283</accession>
<dbReference type="Proteomes" id="UP000078599">
    <property type="component" value="Unassembled WGS sequence"/>
</dbReference>
<evidence type="ECO:0000313" key="2">
    <source>
        <dbReference type="Proteomes" id="UP000078599"/>
    </source>
</evidence>
<keyword evidence="2" id="KW-1185">Reference proteome</keyword>
<protein>
    <recommendedName>
        <fullName evidence="3">Transposase</fullName>
    </recommendedName>
</protein>
<comment type="caution">
    <text evidence="1">The sequence shown here is derived from an EMBL/GenBank/DDBJ whole genome shotgun (WGS) entry which is preliminary data.</text>
</comment>
<sequence length="69" mass="7885">MLLLPSKAAATFRRVLANIHRNLASTARVRATEEFVAFVFSARRLEKFRRVLPPESAMRGARARYSPRV</sequence>
<organism evidence="1 2">
    <name type="scientific">Thiomonas arsenitoxydans (strain DSM 22701 / CIP 110005 / 3As)</name>
    <dbReference type="NCBI Taxonomy" id="426114"/>
    <lineage>
        <taxon>Bacteria</taxon>
        <taxon>Pseudomonadati</taxon>
        <taxon>Pseudomonadota</taxon>
        <taxon>Betaproteobacteria</taxon>
        <taxon>Burkholderiales</taxon>
        <taxon>Thiomonas</taxon>
    </lineage>
</organism>
<dbReference type="EMBL" id="CTRI01000012">
    <property type="protein sequence ID" value="CQR32173.1"/>
    <property type="molecule type" value="Genomic_DNA"/>
</dbReference>
<reference evidence="1 2" key="1">
    <citation type="submission" date="2015-03" db="EMBL/GenBank/DDBJ databases">
        <authorList>
            <person name="Regsiter A."/>
            <person name="william w."/>
        </authorList>
    </citation>
    <scope>NUCLEOTIDE SEQUENCE [LARGE SCALE GENOMIC DNA]</scope>
    <source>
        <strain evidence="1 2">CB1</strain>
    </source>
</reference>
<evidence type="ECO:0000313" key="1">
    <source>
        <dbReference type="EMBL" id="CQR32173.1"/>
    </source>
</evidence>
<gene>
    <name evidence="1" type="ORF">THICB1_20090</name>
</gene>
<evidence type="ECO:0008006" key="3">
    <source>
        <dbReference type="Google" id="ProtNLM"/>
    </source>
</evidence>